<protein>
    <submittedName>
        <fullName evidence="1">Uncharacterized protein</fullName>
    </submittedName>
</protein>
<evidence type="ECO:0000313" key="1">
    <source>
        <dbReference type="EMBL" id="KDQ52274.1"/>
    </source>
</evidence>
<organism evidence="1 2">
    <name type="scientific">Jaapia argillacea MUCL 33604</name>
    <dbReference type="NCBI Taxonomy" id="933084"/>
    <lineage>
        <taxon>Eukaryota</taxon>
        <taxon>Fungi</taxon>
        <taxon>Dikarya</taxon>
        <taxon>Basidiomycota</taxon>
        <taxon>Agaricomycotina</taxon>
        <taxon>Agaricomycetes</taxon>
        <taxon>Agaricomycetidae</taxon>
        <taxon>Jaapiales</taxon>
        <taxon>Jaapiaceae</taxon>
        <taxon>Jaapia</taxon>
    </lineage>
</organism>
<dbReference type="InParanoid" id="A0A067PBW6"/>
<dbReference type="OrthoDB" id="3263086at2759"/>
<gene>
    <name evidence="1" type="ORF">JAAARDRAFT_139109</name>
</gene>
<proteinExistence type="predicted"/>
<evidence type="ECO:0000313" key="2">
    <source>
        <dbReference type="Proteomes" id="UP000027265"/>
    </source>
</evidence>
<dbReference type="HOGENOM" id="CLU_2020688_0_0_1"/>
<keyword evidence="2" id="KW-1185">Reference proteome</keyword>
<dbReference type="EMBL" id="KL197741">
    <property type="protein sequence ID" value="KDQ52274.1"/>
    <property type="molecule type" value="Genomic_DNA"/>
</dbReference>
<dbReference type="AlphaFoldDB" id="A0A067PBW6"/>
<reference evidence="2" key="1">
    <citation type="journal article" date="2014" name="Proc. Natl. Acad. Sci. U.S.A.">
        <title>Extensive sampling of basidiomycete genomes demonstrates inadequacy of the white-rot/brown-rot paradigm for wood decay fungi.</title>
        <authorList>
            <person name="Riley R."/>
            <person name="Salamov A.A."/>
            <person name="Brown D.W."/>
            <person name="Nagy L.G."/>
            <person name="Floudas D."/>
            <person name="Held B.W."/>
            <person name="Levasseur A."/>
            <person name="Lombard V."/>
            <person name="Morin E."/>
            <person name="Otillar R."/>
            <person name="Lindquist E.A."/>
            <person name="Sun H."/>
            <person name="LaButti K.M."/>
            <person name="Schmutz J."/>
            <person name="Jabbour D."/>
            <person name="Luo H."/>
            <person name="Baker S.E."/>
            <person name="Pisabarro A.G."/>
            <person name="Walton J.D."/>
            <person name="Blanchette R.A."/>
            <person name="Henrissat B."/>
            <person name="Martin F."/>
            <person name="Cullen D."/>
            <person name="Hibbett D.S."/>
            <person name="Grigoriev I.V."/>
        </authorList>
    </citation>
    <scope>NUCLEOTIDE SEQUENCE [LARGE SCALE GENOMIC DNA]</scope>
    <source>
        <strain evidence="2">MUCL 33604</strain>
    </source>
</reference>
<dbReference type="Proteomes" id="UP000027265">
    <property type="component" value="Unassembled WGS sequence"/>
</dbReference>
<accession>A0A067PBW6</accession>
<sequence>MSLVLGIYSKSGGKNGKHCWVSDASMITAVSYLAVQTFEKANGRTFREIPQALRNMRACKFALLPSTLFLCALDTMPHRVAQSIQLSQQDYARLKLLEAGLSEIQAAIKSLTSRPKKTDLVAAAQAGGEEESGTESGG</sequence>
<name>A0A067PBW6_9AGAM</name>